<dbReference type="InterPro" id="IPR058005">
    <property type="entry name" value="Repressor_C"/>
</dbReference>
<feature type="region of interest" description="Disordered" evidence="1">
    <location>
        <begin position="305"/>
        <end position="350"/>
    </location>
</feature>
<protein>
    <submittedName>
        <fullName evidence="2">Uncharacterized protein</fullName>
    </submittedName>
</protein>
<proteinExistence type="predicted"/>
<reference evidence="2" key="1">
    <citation type="submission" date="2020-07" db="EMBL/GenBank/DDBJ databases">
        <title>Complete genome sequence of Streptomyces phage Sycamore.</title>
        <authorList>
            <person name="Zhang X.-H."/>
            <person name="Rivera M."/>
            <person name="Marquez A."/>
            <person name="Clark J.D."/>
            <person name="Hernandez I."/>
            <person name="Liu M."/>
            <person name="Burrowes B.H."/>
        </authorList>
    </citation>
    <scope>NUCLEOTIDE SEQUENCE</scope>
</reference>
<gene>
    <name evidence="2" type="ORF">CPT_Sycamore_023</name>
</gene>
<evidence type="ECO:0000313" key="3">
    <source>
        <dbReference type="Proteomes" id="UP000663175"/>
    </source>
</evidence>
<accession>A0A873WGV0</accession>
<feature type="compositionally biased region" description="Basic and acidic residues" evidence="1">
    <location>
        <begin position="305"/>
        <end position="323"/>
    </location>
</feature>
<name>A0A873WGV0_9CAUD</name>
<evidence type="ECO:0000256" key="1">
    <source>
        <dbReference type="SAM" id="MobiDB-lite"/>
    </source>
</evidence>
<organism evidence="2 3">
    <name type="scientific">Streptomyces phage Sycamore</name>
    <dbReference type="NCBI Taxonomy" id="2767589"/>
    <lineage>
        <taxon>Viruses</taxon>
        <taxon>Duplodnaviria</taxon>
        <taxon>Heunggongvirae</taxon>
        <taxon>Uroviricota</taxon>
        <taxon>Caudoviricetes</taxon>
        <taxon>Colingsworthviridae</taxon>
        <taxon>Sycamorevirus</taxon>
        <taxon>Sycamorevirus sycamore</taxon>
    </lineage>
</organism>
<feature type="compositionally biased region" description="Acidic residues" evidence="1">
    <location>
        <begin position="326"/>
        <end position="340"/>
    </location>
</feature>
<evidence type="ECO:0000313" key="2">
    <source>
        <dbReference type="EMBL" id="QPB09563.1"/>
    </source>
</evidence>
<keyword evidence="3" id="KW-1185">Reference proteome</keyword>
<sequence>MSEIKFATVGKGGTVHGTEDETTTLCGKPVAKLVTIPGAAIACKACQKNTPTNEETETVAKNTETKPSADDIKAEVTKDIENLIDVLSTLTKGDKEKIEATYNQGEEELKKVSANTKAGLIMRLKEARSQAEERSSTAVALHAETTTVEEIAGYEEIIDHTSTLVADGIRAEVGAQETAKVVAEAILDARLRVFDKKGRPDLKGSRDAAKKLSGRIYDAAAEKLIAGGFDNKAADFDDLRKDLEGKVSYQMSAVLPAFVRTLDDSPEQFAELWPALVSEVSEDRPASEIIFDEYKINRESQAERAARKRREAKELANEKKTAGELEGGEGEGEETEGEGEGEGKSKFEKDKAKLGKMGKDLVSVVDNADDYDDEQRDELRKLITETLTALSDALTKL</sequence>
<dbReference type="Pfam" id="PF25746">
    <property type="entry name" value="Phage_Repressor_c"/>
    <property type="match status" value="1"/>
</dbReference>
<feature type="compositionally biased region" description="Basic and acidic residues" evidence="1">
    <location>
        <begin position="341"/>
        <end position="350"/>
    </location>
</feature>
<dbReference type="EMBL" id="MT701593">
    <property type="protein sequence ID" value="QPB09563.1"/>
    <property type="molecule type" value="Genomic_DNA"/>
</dbReference>
<dbReference type="Proteomes" id="UP000663175">
    <property type="component" value="Segment"/>
</dbReference>